<comment type="catalytic activity">
    <reaction evidence="11">
        <text>Couples ATP hydrolysis with the unwinding of duplex DNA by translocating in the 3'-5' direction.</text>
        <dbReference type="EC" id="5.6.2.4"/>
    </reaction>
</comment>
<dbReference type="GO" id="GO:0006312">
    <property type="term" value="P:mitotic recombination"/>
    <property type="evidence" value="ECO:0007669"/>
    <property type="project" value="UniProtKB-ARBA"/>
</dbReference>
<feature type="region of interest" description="Disordered" evidence="14">
    <location>
        <begin position="654"/>
        <end position="717"/>
    </location>
</feature>
<evidence type="ECO:0000256" key="2">
    <source>
        <dbReference type="ARBA" id="ARBA00004123"/>
    </source>
</evidence>
<dbReference type="Pfam" id="PF09382">
    <property type="entry name" value="RQC"/>
    <property type="match status" value="1"/>
</dbReference>
<comment type="subcellular location">
    <subcellularLocation>
        <location evidence="2">Nucleus</location>
    </subcellularLocation>
</comment>
<dbReference type="GO" id="GO:0005634">
    <property type="term" value="C:nucleus"/>
    <property type="evidence" value="ECO:0007669"/>
    <property type="project" value="UniProtKB-SubCell"/>
</dbReference>
<feature type="compositionally biased region" description="Polar residues" evidence="14">
    <location>
        <begin position="1379"/>
        <end position="1398"/>
    </location>
</feature>
<accession>A0A6A6WSM6</accession>
<dbReference type="PROSITE" id="PS00690">
    <property type="entry name" value="DEAH_ATP_HELICASE"/>
    <property type="match status" value="1"/>
</dbReference>
<evidence type="ECO:0000256" key="1">
    <source>
        <dbReference type="ARBA" id="ARBA00001947"/>
    </source>
</evidence>
<dbReference type="GO" id="GO:0016787">
    <property type="term" value="F:hydrolase activity"/>
    <property type="evidence" value="ECO:0007669"/>
    <property type="project" value="UniProtKB-KW"/>
</dbReference>
<feature type="region of interest" description="Disordered" evidence="14">
    <location>
        <begin position="1359"/>
        <end position="1452"/>
    </location>
</feature>
<feature type="compositionally biased region" description="Low complexity" evidence="14">
    <location>
        <begin position="434"/>
        <end position="445"/>
    </location>
</feature>
<feature type="compositionally biased region" description="Basic and acidic residues" evidence="14">
    <location>
        <begin position="680"/>
        <end position="696"/>
    </location>
</feature>
<evidence type="ECO:0000313" key="18">
    <source>
        <dbReference type="EMBL" id="KAF2786953.1"/>
    </source>
</evidence>
<dbReference type="Proteomes" id="UP000799757">
    <property type="component" value="Unassembled WGS sequence"/>
</dbReference>
<dbReference type="GO" id="GO:0000724">
    <property type="term" value="P:double-strand break repair via homologous recombination"/>
    <property type="evidence" value="ECO:0007669"/>
    <property type="project" value="UniProtKB-ARBA"/>
</dbReference>
<reference evidence="18" key="1">
    <citation type="journal article" date="2020" name="Stud. Mycol.">
        <title>101 Dothideomycetes genomes: a test case for predicting lifestyles and emergence of pathogens.</title>
        <authorList>
            <person name="Haridas S."/>
            <person name="Albert R."/>
            <person name="Binder M."/>
            <person name="Bloem J."/>
            <person name="Labutti K."/>
            <person name="Salamov A."/>
            <person name="Andreopoulos B."/>
            <person name="Baker S."/>
            <person name="Barry K."/>
            <person name="Bills G."/>
            <person name="Bluhm B."/>
            <person name="Cannon C."/>
            <person name="Castanera R."/>
            <person name="Culley D."/>
            <person name="Daum C."/>
            <person name="Ezra D."/>
            <person name="Gonzalez J."/>
            <person name="Henrissat B."/>
            <person name="Kuo A."/>
            <person name="Liang C."/>
            <person name="Lipzen A."/>
            <person name="Lutzoni F."/>
            <person name="Magnuson J."/>
            <person name="Mondo S."/>
            <person name="Nolan M."/>
            <person name="Ohm R."/>
            <person name="Pangilinan J."/>
            <person name="Park H.-J."/>
            <person name="Ramirez L."/>
            <person name="Alfaro M."/>
            <person name="Sun H."/>
            <person name="Tritt A."/>
            <person name="Yoshinaga Y."/>
            <person name="Zwiers L.-H."/>
            <person name="Turgeon B."/>
            <person name="Goodwin S."/>
            <person name="Spatafora J."/>
            <person name="Crous P."/>
            <person name="Grigoriev I."/>
        </authorList>
    </citation>
    <scope>NUCLEOTIDE SEQUENCE</scope>
    <source>
        <strain evidence="18">CBS 109.77</strain>
    </source>
</reference>
<keyword evidence="4" id="KW-0547">Nucleotide-binding</keyword>
<dbReference type="FunFam" id="3.40.50.300:FF:000340">
    <property type="entry name" value="Bloom syndrome, RecQ helicase"/>
    <property type="match status" value="1"/>
</dbReference>
<keyword evidence="6" id="KW-0347">Helicase</keyword>
<evidence type="ECO:0000313" key="19">
    <source>
        <dbReference type="Proteomes" id="UP000799757"/>
    </source>
</evidence>
<dbReference type="Gene3D" id="1.10.10.10">
    <property type="entry name" value="Winged helix-like DNA-binding domain superfamily/Winged helix DNA-binding domain"/>
    <property type="match status" value="1"/>
</dbReference>
<dbReference type="FunFam" id="3.40.50.300:FF:000296">
    <property type="entry name" value="ATP-dependent DNA helicase RecQ"/>
    <property type="match status" value="1"/>
</dbReference>
<dbReference type="InterPro" id="IPR011545">
    <property type="entry name" value="DEAD/DEAH_box_helicase_dom"/>
</dbReference>
<dbReference type="PROSITE" id="PS51192">
    <property type="entry name" value="HELICASE_ATP_BIND_1"/>
    <property type="match status" value="1"/>
</dbReference>
<evidence type="ECO:0000256" key="5">
    <source>
        <dbReference type="ARBA" id="ARBA00022801"/>
    </source>
</evidence>
<evidence type="ECO:0000256" key="3">
    <source>
        <dbReference type="ARBA" id="ARBA00005446"/>
    </source>
</evidence>
<dbReference type="SUPFAM" id="SSF47819">
    <property type="entry name" value="HRDC-like"/>
    <property type="match status" value="1"/>
</dbReference>
<dbReference type="SMART" id="SM00490">
    <property type="entry name" value="HELICc"/>
    <property type="match status" value="1"/>
</dbReference>
<keyword evidence="10" id="KW-0539">Nucleus</keyword>
<dbReference type="GO" id="GO:0000729">
    <property type="term" value="P:DNA double-strand break processing"/>
    <property type="evidence" value="ECO:0007669"/>
    <property type="project" value="UniProtKB-ARBA"/>
</dbReference>
<dbReference type="NCBIfam" id="TIGR00614">
    <property type="entry name" value="recQ_fam"/>
    <property type="match status" value="1"/>
</dbReference>
<organism evidence="18 19">
    <name type="scientific">Melanomma pulvis-pyrius CBS 109.77</name>
    <dbReference type="NCBI Taxonomy" id="1314802"/>
    <lineage>
        <taxon>Eukaryota</taxon>
        <taxon>Fungi</taxon>
        <taxon>Dikarya</taxon>
        <taxon>Ascomycota</taxon>
        <taxon>Pezizomycotina</taxon>
        <taxon>Dothideomycetes</taxon>
        <taxon>Pleosporomycetidae</taxon>
        <taxon>Pleosporales</taxon>
        <taxon>Melanommataceae</taxon>
        <taxon>Melanomma</taxon>
    </lineage>
</organism>
<feature type="domain" description="Helicase C-terminal" evidence="17">
    <location>
        <begin position="1055"/>
        <end position="1203"/>
    </location>
</feature>
<dbReference type="GO" id="GO:0005737">
    <property type="term" value="C:cytoplasm"/>
    <property type="evidence" value="ECO:0007669"/>
    <property type="project" value="TreeGrafter"/>
</dbReference>
<dbReference type="InterPro" id="IPR010997">
    <property type="entry name" value="HRDC-like_sf"/>
</dbReference>
<proteinExistence type="inferred from homology"/>
<dbReference type="InterPro" id="IPR027417">
    <property type="entry name" value="P-loop_NTPase"/>
</dbReference>
<dbReference type="InterPro" id="IPR002464">
    <property type="entry name" value="DNA/RNA_helicase_DEAH_CS"/>
</dbReference>
<feature type="compositionally biased region" description="Basic and acidic residues" evidence="14">
    <location>
        <begin position="1552"/>
        <end position="1564"/>
    </location>
</feature>
<feature type="compositionally biased region" description="Gly residues" evidence="14">
    <location>
        <begin position="1723"/>
        <end position="1740"/>
    </location>
</feature>
<sequence>MPLNNLSEHLKWLLTEKPFVPPAISLIAYDPEAPASSGTLSQHSFILAEPASNNAPDPAIARPITQPISPPTRPAPGSSTTADMARLRAAPGSGKPRLVLAGVLPHTTPLASASASTTRLRREAYAAGGGDYREPSVRRHLDTAVTPTSHRPISKSRLVEASVIEAIDLTGDNDKHWSPSPQRIGKGKKRKSDELEADLRLSTSPRPVRSTPTRSPEPYEGFANIDDMVLHPDSPPPPYSTTVSNFRPEQIKEYQEERYDDEDFDIRLLEDENVLMENTEFQAPVRDRKRKSLSRVASETSPPARKIGKKASNPSPPKALSRIHGNESHVPGGSPTPTRRRIREAVLDSEDEFDDSDESQTGPESCIQPGKASNRPLMESCETISSQQSTNRMHTLASLPIRSPAKPLQSPRQLNSEFPPKLAQPQFSRKHDPSPQQQISTPTSSGLSKEKKNLICRVVDSFLSAEGGRLQQLLHNASSNWDKTRTEFSKHLEEFGRPQPSETKKMERSRAKKEAVERLIVLNSKIEDLSAKRQEIKRKIDNDLNSGVFDPADGEAVNQTFKSLEDAQVQVYFLLEPAGMKAYLKPSIKEENVNEISKVIVQSTQLSPTSKTSKAIAYSGSSHVPQTQYVKQTQISVQEVWTPSRRIHFADAHVTASPPPLNPSHNARDHPFSTGRAKSRPQERPYRIPETPERRRTPGSRPQPRVANESSGQESFHTPEEFLDDFDEDEILFGNNMGTPPRHIDVDEDFCDDDDEDFLDEIVNIENQAPDGFDWKGDKTDNQMRAQPRDVFGETSINRVRQRKPEPSPKKTQLTNVGMNFAWSRDVKAAVIHKFHLRGFRPGQLEAINTTLSGEHCFVLMPTGGGKSLCYQLPSVINSGKTRGVTIVISPLLSLMEDQVQACKIRFKMQAFLINGESTADEKNCIMDGLRNPEPEKFIQLLYVTPEMLSKNQRMISALQQLHGRNRLARIVIDEAHCVSQWGHDFRPDYKALGDVLRQFPGVPIIALTATATQLVRTDVVANLGIQGCRKFSQSFNRPNLSYEVLTKTKGIVTSIAELIKAKHKGKSGIVYCLSRKSCESVAEKLTSLGILAHHYHAGMESAERSRVQKQWQNNEYHVIVATIAFGMGIDKADVRFVMHHSLPKSLEGYYQETGRAGRDGKRSECYLYYLYGDCKILKKMIDEGDGSSEQKQRQHDMLRNVIQFCENKSDCRRSQVLNYFSEPFKREDCNQTCDNCRSDATFEMKDLTQYAAAAVRLVEQVKDNSVTMHQCVDAFRGAKGSKLKSAGLEEFGFGKDLERGDADRLFQKLVEENVLYEKSKTNKAGFATNYLHLGPRCSEYEKGRRQLSMKVSVTSRKPLFKVPATKKPTKKRAARTEYPSTNISSPVQGPSKQSIQQYAYHDDDDDDDDYFEDIQQKPSKNRKHSKDDGFDVDFEPTRKTKPSASNKRKALGPPITVDERIASLDDTQRDILEDFMRGAKSMAEKILIVKGLRNKPFSDTVLREMGLDLPRNEAEMLAIPGINPDMVKHYGKKFLALIRNTRQFYGPHAPKLKDTAPRRRQVLEEDEEDDDDLKPMDPNHQNVIDLVSSDMEEEEVAPGMGDEAAYFDDDGDEYDDDDGSLRVSHFFQPSAVDPQVEEFNRKASQIEAEKVTTSGAMAPNTAKYSARGGSKGRSLPWTKGGSSRRKSSGNFGKSYAGVSKRGGAKKAGGARKSGSFGTKRVSGGGGGGGGGSASGGGGWSSIMAMPT</sequence>
<dbReference type="Pfam" id="PF16124">
    <property type="entry name" value="RecQ_Zn_bind"/>
    <property type="match status" value="1"/>
</dbReference>
<dbReference type="InterPro" id="IPR032284">
    <property type="entry name" value="RecQ_Zn-bd"/>
</dbReference>
<evidence type="ECO:0000256" key="6">
    <source>
        <dbReference type="ARBA" id="ARBA00022806"/>
    </source>
</evidence>
<evidence type="ECO:0000256" key="13">
    <source>
        <dbReference type="SAM" id="Coils"/>
    </source>
</evidence>
<dbReference type="InterPro" id="IPR004589">
    <property type="entry name" value="DNA_helicase_ATP-dep_RecQ"/>
</dbReference>
<evidence type="ECO:0000256" key="10">
    <source>
        <dbReference type="ARBA" id="ARBA00023242"/>
    </source>
</evidence>
<keyword evidence="8" id="KW-0238">DNA-binding</keyword>
<dbReference type="Gene3D" id="1.10.150.80">
    <property type="entry name" value="HRDC domain"/>
    <property type="match status" value="1"/>
</dbReference>
<comment type="cofactor">
    <cofactor evidence="1">
        <name>Zn(2+)</name>
        <dbReference type="ChEBI" id="CHEBI:29105"/>
    </cofactor>
</comment>
<dbReference type="PANTHER" id="PTHR13710">
    <property type="entry name" value="DNA HELICASE RECQ FAMILY MEMBER"/>
    <property type="match status" value="1"/>
</dbReference>
<feature type="region of interest" description="Disordered" evidence="14">
    <location>
        <begin position="275"/>
        <end position="448"/>
    </location>
</feature>
<dbReference type="GO" id="GO:0009378">
    <property type="term" value="F:four-way junction helicase activity"/>
    <property type="evidence" value="ECO:0007669"/>
    <property type="project" value="TreeGrafter"/>
</dbReference>
<keyword evidence="9" id="KW-0413">Isomerase</keyword>
<dbReference type="GO" id="GO:0031422">
    <property type="term" value="C:RecQ family helicase-topoisomerase III complex"/>
    <property type="evidence" value="ECO:0007669"/>
    <property type="project" value="UniProtKB-ARBA"/>
</dbReference>
<dbReference type="GO" id="GO:0006260">
    <property type="term" value="P:DNA replication"/>
    <property type="evidence" value="ECO:0007669"/>
    <property type="project" value="InterPro"/>
</dbReference>
<feature type="compositionally biased region" description="Acidic residues" evidence="14">
    <location>
        <begin position="1403"/>
        <end position="1413"/>
    </location>
</feature>
<feature type="compositionally biased region" description="Low complexity" evidence="14">
    <location>
        <begin position="1689"/>
        <end position="1702"/>
    </location>
</feature>
<evidence type="ECO:0000256" key="9">
    <source>
        <dbReference type="ARBA" id="ARBA00023235"/>
    </source>
</evidence>
<feature type="compositionally biased region" description="Low complexity" evidence="14">
    <location>
        <begin position="200"/>
        <end position="216"/>
    </location>
</feature>
<evidence type="ECO:0000259" key="17">
    <source>
        <dbReference type="PROSITE" id="PS51194"/>
    </source>
</evidence>
<evidence type="ECO:0000256" key="7">
    <source>
        <dbReference type="ARBA" id="ARBA00022840"/>
    </source>
</evidence>
<evidence type="ECO:0000256" key="4">
    <source>
        <dbReference type="ARBA" id="ARBA00022741"/>
    </source>
</evidence>
<dbReference type="SUPFAM" id="SSF52540">
    <property type="entry name" value="P-loop containing nucleoside triphosphate hydrolases"/>
    <property type="match status" value="1"/>
</dbReference>
<name>A0A6A6WSM6_9PLEO</name>
<dbReference type="SMART" id="SM00487">
    <property type="entry name" value="DEXDc"/>
    <property type="match status" value="1"/>
</dbReference>
<evidence type="ECO:0000256" key="12">
    <source>
        <dbReference type="ARBA" id="ARBA00034808"/>
    </source>
</evidence>
<dbReference type="PROSITE" id="PS51194">
    <property type="entry name" value="HELICASE_CTER"/>
    <property type="match status" value="1"/>
</dbReference>
<evidence type="ECO:0000256" key="14">
    <source>
        <dbReference type="SAM" id="MobiDB-lite"/>
    </source>
</evidence>
<feature type="domain" description="HRDC" evidence="15">
    <location>
        <begin position="1466"/>
        <end position="1549"/>
    </location>
</feature>
<evidence type="ECO:0000259" key="16">
    <source>
        <dbReference type="PROSITE" id="PS51192"/>
    </source>
</evidence>
<feature type="compositionally biased region" description="Low complexity" evidence="14">
    <location>
        <begin position="1711"/>
        <end position="1722"/>
    </location>
</feature>
<feature type="compositionally biased region" description="Acidic residues" evidence="14">
    <location>
        <begin position="347"/>
        <end position="358"/>
    </location>
</feature>
<feature type="region of interest" description="Disordered" evidence="14">
    <location>
        <begin position="1653"/>
        <end position="1748"/>
    </location>
</feature>
<dbReference type="PANTHER" id="PTHR13710:SF153">
    <property type="entry name" value="RECQ-LIKE DNA HELICASE BLM"/>
    <property type="match status" value="1"/>
</dbReference>
<keyword evidence="19" id="KW-1185">Reference proteome</keyword>
<dbReference type="Pfam" id="PF00570">
    <property type="entry name" value="HRDC"/>
    <property type="match status" value="1"/>
</dbReference>
<dbReference type="InterPro" id="IPR014001">
    <property type="entry name" value="Helicase_ATP-bd"/>
</dbReference>
<keyword evidence="7" id="KW-0067">ATP-binding</keyword>
<dbReference type="Pfam" id="PF00271">
    <property type="entry name" value="Helicase_C"/>
    <property type="match status" value="1"/>
</dbReference>
<dbReference type="InterPro" id="IPR001650">
    <property type="entry name" value="Helicase_C-like"/>
</dbReference>
<dbReference type="EMBL" id="MU002382">
    <property type="protein sequence ID" value="KAF2786953.1"/>
    <property type="molecule type" value="Genomic_DNA"/>
</dbReference>
<dbReference type="GO" id="GO:0003677">
    <property type="term" value="F:DNA binding"/>
    <property type="evidence" value="ECO:0007669"/>
    <property type="project" value="UniProtKB-KW"/>
</dbReference>
<dbReference type="InterPro" id="IPR018982">
    <property type="entry name" value="RQC_domain"/>
</dbReference>
<dbReference type="SMART" id="SM00956">
    <property type="entry name" value="RQC"/>
    <property type="match status" value="1"/>
</dbReference>
<feature type="domain" description="Helicase ATP-binding" evidence="16">
    <location>
        <begin position="848"/>
        <end position="1030"/>
    </location>
</feature>
<evidence type="ECO:0000256" key="11">
    <source>
        <dbReference type="ARBA" id="ARBA00034617"/>
    </source>
</evidence>
<dbReference type="PROSITE" id="PS50967">
    <property type="entry name" value="HRDC"/>
    <property type="match status" value="1"/>
</dbReference>
<evidence type="ECO:0000259" key="15">
    <source>
        <dbReference type="PROSITE" id="PS50967"/>
    </source>
</evidence>
<protein>
    <recommendedName>
        <fullName evidence="12">DNA 3'-5' helicase</fullName>
        <ecNumber evidence="12">5.6.2.4</ecNumber>
    </recommendedName>
</protein>
<dbReference type="InterPro" id="IPR036388">
    <property type="entry name" value="WH-like_DNA-bd_sf"/>
</dbReference>
<dbReference type="GO" id="GO:0005524">
    <property type="term" value="F:ATP binding"/>
    <property type="evidence" value="ECO:0007669"/>
    <property type="project" value="UniProtKB-KW"/>
</dbReference>
<dbReference type="Gene3D" id="3.40.50.300">
    <property type="entry name" value="P-loop containing nucleotide triphosphate hydrolases"/>
    <property type="match status" value="2"/>
</dbReference>
<dbReference type="Pfam" id="PF00270">
    <property type="entry name" value="DEAD"/>
    <property type="match status" value="1"/>
</dbReference>
<comment type="similarity">
    <text evidence="3">Belongs to the helicase family. RecQ subfamily.</text>
</comment>
<gene>
    <name evidence="18" type="ORF">K505DRAFT_379913</name>
</gene>
<feature type="region of interest" description="Disordered" evidence="14">
    <location>
        <begin position="171"/>
        <end position="246"/>
    </location>
</feature>
<dbReference type="GO" id="GO:0043138">
    <property type="term" value="F:3'-5' DNA helicase activity"/>
    <property type="evidence" value="ECO:0007669"/>
    <property type="project" value="UniProtKB-EC"/>
</dbReference>
<dbReference type="InterPro" id="IPR036390">
    <property type="entry name" value="WH_DNA-bd_sf"/>
</dbReference>
<dbReference type="SUPFAM" id="SSF46785">
    <property type="entry name" value="Winged helix' DNA-binding domain"/>
    <property type="match status" value="1"/>
</dbReference>
<feature type="compositionally biased region" description="Polar residues" evidence="14">
    <location>
        <begin position="382"/>
        <end position="393"/>
    </location>
</feature>
<dbReference type="GO" id="GO:0031573">
    <property type="term" value="P:mitotic intra-S DNA damage checkpoint signaling"/>
    <property type="evidence" value="ECO:0007669"/>
    <property type="project" value="UniProtKB-ARBA"/>
</dbReference>
<dbReference type="InterPro" id="IPR044876">
    <property type="entry name" value="HRDC_dom_sf"/>
</dbReference>
<feature type="coiled-coil region" evidence="13">
    <location>
        <begin position="512"/>
        <end position="546"/>
    </location>
</feature>
<dbReference type="CDD" id="cd17920">
    <property type="entry name" value="DEXHc_RecQ"/>
    <property type="match status" value="1"/>
</dbReference>
<dbReference type="CDD" id="cd18794">
    <property type="entry name" value="SF2_C_RecQ"/>
    <property type="match status" value="1"/>
</dbReference>
<evidence type="ECO:0000256" key="8">
    <source>
        <dbReference type="ARBA" id="ARBA00023125"/>
    </source>
</evidence>
<feature type="region of interest" description="Disordered" evidence="14">
    <location>
        <begin position="1547"/>
        <end position="1580"/>
    </location>
</feature>
<dbReference type="OrthoDB" id="10261556at2759"/>
<dbReference type="InterPro" id="IPR002121">
    <property type="entry name" value="HRDC_dom"/>
</dbReference>
<dbReference type="EC" id="5.6.2.4" evidence="12"/>
<keyword evidence="5" id="KW-0378">Hydrolase</keyword>
<keyword evidence="13" id="KW-0175">Coiled coil</keyword>